<dbReference type="CDD" id="cd18604">
    <property type="entry name" value="ABC_6TM_VMR1_D2_like"/>
    <property type="match status" value="1"/>
</dbReference>
<evidence type="ECO:0000256" key="9">
    <source>
        <dbReference type="SAM" id="Phobius"/>
    </source>
</evidence>
<comment type="subcellular location">
    <subcellularLocation>
        <location evidence="1">Membrane</location>
        <topology evidence="1">Multi-pass membrane protein</topology>
    </subcellularLocation>
</comment>
<feature type="transmembrane region" description="Helical" evidence="9">
    <location>
        <begin position="306"/>
        <end position="326"/>
    </location>
</feature>
<dbReference type="Gene3D" id="3.40.50.300">
    <property type="entry name" value="P-loop containing nucleotide triphosphate hydrolases"/>
    <property type="match status" value="2"/>
</dbReference>
<feature type="domain" description="ABC transmembrane type-1" evidence="11">
    <location>
        <begin position="932"/>
        <end position="1199"/>
    </location>
</feature>
<proteinExistence type="predicted"/>
<feature type="transmembrane region" description="Helical" evidence="9">
    <location>
        <begin position="159"/>
        <end position="182"/>
    </location>
</feature>
<dbReference type="InterPro" id="IPR011527">
    <property type="entry name" value="ABC1_TM_dom"/>
</dbReference>
<reference evidence="12" key="1">
    <citation type="submission" date="2020-05" db="EMBL/GenBank/DDBJ databases">
        <title>Mycena genomes resolve the evolution of fungal bioluminescence.</title>
        <authorList>
            <person name="Tsai I.J."/>
        </authorList>
    </citation>
    <scope>NUCLEOTIDE SEQUENCE</scope>
    <source>
        <strain evidence="12">160909Yilan</strain>
    </source>
</reference>
<feature type="domain" description="ABC transporter" evidence="10">
    <location>
        <begin position="1245"/>
        <end position="1482"/>
    </location>
</feature>
<feature type="transmembrane region" description="Helical" evidence="9">
    <location>
        <begin position="460"/>
        <end position="479"/>
    </location>
</feature>
<feature type="domain" description="ABC transporter" evidence="10">
    <location>
        <begin position="637"/>
        <end position="885"/>
    </location>
</feature>
<evidence type="ECO:0000256" key="2">
    <source>
        <dbReference type="ARBA" id="ARBA00022448"/>
    </source>
</evidence>
<dbReference type="InterPro" id="IPR003439">
    <property type="entry name" value="ABC_transporter-like_ATP-bd"/>
</dbReference>
<dbReference type="CDD" id="cd03250">
    <property type="entry name" value="ABCC_MRP_domain1"/>
    <property type="match status" value="1"/>
</dbReference>
<evidence type="ECO:0000256" key="4">
    <source>
        <dbReference type="ARBA" id="ARBA00022737"/>
    </source>
</evidence>
<feature type="transmembrane region" description="Helical" evidence="9">
    <location>
        <begin position="1185"/>
        <end position="1204"/>
    </location>
</feature>
<dbReference type="InterPro" id="IPR036640">
    <property type="entry name" value="ABC1_TM_sf"/>
</dbReference>
<feature type="transmembrane region" description="Helical" evidence="9">
    <location>
        <begin position="970"/>
        <end position="991"/>
    </location>
</feature>
<evidence type="ECO:0000313" key="12">
    <source>
        <dbReference type="EMBL" id="KAF7377873.1"/>
    </source>
</evidence>
<dbReference type="GO" id="GO:0016020">
    <property type="term" value="C:membrane"/>
    <property type="evidence" value="ECO:0007669"/>
    <property type="project" value="UniProtKB-SubCell"/>
</dbReference>
<dbReference type="GO" id="GO:0016887">
    <property type="term" value="F:ATP hydrolysis activity"/>
    <property type="evidence" value="ECO:0007669"/>
    <property type="project" value="InterPro"/>
</dbReference>
<keyword evidence="4" id="KW-0677">Repeat</keyword>
<dbReference type="Gene3D" id="1.20.1560.10">
    <property type="entry name" value="ABC transporter type 1, transmembrane domain"/>
    <property type="match status" value="2"/>
</dbReference>
<dbReference type="SMART" id="SM00382">
    <property type="entry name" value="AAA"/>
    <property type="match status" value="2"/>
</dbReference>
<feature type="transmembrane region" description="Helical" evidence="9">
    <location>
        <begin position="194"/>
        <end position="212"/>
    </location>
</feature>
<dbReference type="CDD" id="cd18596">
    <property type="entry name" value="ABC_6TM_VMR1_D1_like"/>
    <property type="match status" value="1"/>
</dbReference>
<dbReference type="FunFam" id="1.20.1560.10:FF:000013">
    <property type="entry name" value="ABC transporter C family member 2"/>
    <property type="match status" value="1"/>
</dbReference>
<keyword evidence="2" id="KW-0813">Transport</keyword>
<dbReference type="InterPro" id="IPR003593">
    <property type="entry name" value="AAA+_ATPase"/>
</dbReference>
<dbReference type="SUPFAM" id="SSF90123">
    <property type="entry name" value="ABC transporter transmembrane region"/>
    <property type="match status" value="2"/>
</dbReference>
<name>A0A8H6ZF63_9AGAR</name>
<evidence type="ECO:0000256" key="7">
    <source>
        <dbReference type="ARBA" id="ARBA00022989"/>
    </source>
</evidence>
<feature type="transmembrane region" description="Helical" evidence="9">
    <location>
        <begin position="436"/>
        <end position="454"/>
    </location>
</feature>
<dbReference type="FunFam" id="3.40.50.300:FF:000838">
    <property type="entry name" value="ABC multidrug transporter (Eurofung)"/>
    <property type="match status" value="1"/>
</dbReference>
<keyword evidence="6 12" id="KW-0067">ATP-binding</keyword>
<comment type="caution">
    <text evidence="12">The sequence shown here is derived from an EMBL/GenBank/DDBJ whole genome shotgun (WGS) entry which is preliminary data.</text>
</comment>
<dbReference type="Pfam" id="PF00005">
    <property type="entry name" value="ABC_tran"/>
    <property type="match status" value="2"/>
</dbReference>
<dbReference type="InterPro" id="IPR050173">
    <property type="entry name" value="ABC_transporter_C-like"/>
</dbReference>
<protein>
    <submittedName>
        <fullName evidence="12">ATP-binding cassette transporter</fullName>
    </submittedName>
</protein>
<evidence type="ECO:0000256" key="8">
    <source>
        <dbReference type="ARBA" id="ARBA00023136"/>
    </source>
</evidence>
<dbReference type="PANTHER" id="PTHR24223">
    <property type="entry name" value="ATP-BINDING CASSETTE SUB-FAMILY C"/>
    <property type="match status" value="1"/>
</dbReference>
<dbReference type="PROSITE" id="PS50893">
    <property type="entry name" value="ABC_TRANSPORTER_2"/>
    <property type="match status" value="2"/>
</dbReference>
<dbReference type="Proteomes" id="UP000623467">
    <property type="component" value="Unassembled WGS sequence"/>
</dbReference>
<feature type="transmembrane region" description="Helical" evidence="9">
    <location>
        <begin position="1153"/>
        <end position="1173"/>
    </location>
</feature>
<dbReference type="PANTHER" id="PTHR24223:SF356">
    <property type="entry name" value="ATP-BINDING CASSETTE TRANSPORTER ABC4"/>
    <property type="match status" value="1"/>
</dbReference>
<dbReference type="PROSITE" id="PS00211">
    <property type="entry name" value="ABC_TRANSPORTER_1"/>
    <property type="match status" value="1"/>
</dbReference>
<organism evidence="12 13">
    <name type="scientific">Mycena sanguinolenta</name>
    <dbReference type="NCBI Taxonomy" id="230812"/>
    <lineage>
        <taxon>Eukaryota</taxon>
        <taxon>Fungi</taxon>
        <taxon>Dikarya</taxon>
        <taxon>Basidiomycota</taxon>
        <taxon>Agaricomycotina</taxon>
        <taxon>Agaricomycetes</taxon>
        <taxon>Agaricomycetidae</taxon>
        <taxon>Agaricales</taxon>
        <taxon>Marasmiineae</taxon>
        <taxon>Mycenaceae</taxon>
        <taxon>Mycena</taxon>
    </lineage>
</organism>
<feature type="transmembrane region" description="Helical" evidence="9">
    <location>
        <begin position="926"/>
        <end position="950"/>
    </location>
</feature>
<dbReference type="PROSITE" id="PS50929">
    <property type="entry name" value="ABC_TM1F"/>
    <property type="match status" value="2"/>
</dbReference>
<dbReference type="SUPFAM" id="SSF52540">
    <property type="entry name" value="P-loop containing nucleoside triphosphate hydrolases"/>
    <property type="match status" value="2"/>
</dbReference>
<feature type="domain" description="ABC transmembrane type-1" evidence="11">
    <location>
        <begin position="309"/>
        <end position="603"/>
    </location>
</feature>
<feature type="transmembrane region" description="Helical" evidence="9">
    <location>
        <begin position="86"/>
        <end position="105"/>
    </location>
</feature>
<evidence type="ECO:0000259" key="11">
    <source>
        <dbReference type="PROSITE" id="PS50929"/>
    </source>
</evidence>
<feature type="transmembrane region" description="Helical" evidence="9">
    <location>
        <begin position="346"/>
        <end position="363"/>
    </location>
</feature>
<feature type="transmembrane region" description="Helical" evidence="9">
    <location>
        <begin position="540"/>
        <end position="562"/>
    </location>
</feature>
<evidence type="ECO:0000256" key="5">
    <source>
        <dbReference type="ARBA" id="ARBA00022741"/>
    </source>
</evidence>
<accession>A0A8H6ZF63</accession>
<keyword evidence="3 9" id="KW-0812">Transmembrane</keyword>
<dbReference type="GO" id="GO:0140359">
    <property type="term" value="F:ABC-type transporter activity"/>
    <property type="evidence" value="ECO:0007669"/>
    <property type="project" value="InterPro"/>
</dbReference>
<dbReference type="OrthoDB" id="6500128at2759"/>
<keyword evidence="7 9" id="KW-1133">Transmembrane helix</keyword>
<keyword evidence="8 9" id="KW-0472">Membrane</keyword>
<evidence type="ECO:0000256" key="3">
    <source>
        <dbReference type="ARBA" id="ARBA00022692"/>
    </source>
</evidence>
<keyword evidence="5" id="KW-0547">Nucleotide-binding</keyword>
<evidence type="ECO:0000256" key="1">
    <source>
        <dbReference type="ARBA" id="ARBA00004141"/>
    </source>
</evidence>
<dbReference type="GO" id="GO:0005524">
    <property type="term" value="F:ATP binding"/>
    <property type="evidence" value="ECO:0007669"/>
    <property type="project" value="UniProtKB-KW"/>
</dbReference>
<gene>
    <name evidence="12" type="ORF">MSAN_00210900</name>
</gene>
<keyword evidence="13" id="KW-1185">Reference proteome</keyword>
<sequence length="1497" mass="165924">MLLSLDAPGTPTWSDTLILPVYVAVGSLVTFLGSILWQSRLGRRVRASFFKASPLGDAESSSSVSGLSISDHIAGHGGITIFVFKIARLVGCLTLLAISLAASMLDDGEDEETSTFVSSRIPHNYIQFTMCGVYFYEAILAIMSISAGQKWSRVATKHVNTVLLSTFIVYFCRDIFPLATFALTPMDLWEGQLLWPKVIILFGVSVIVPIFIPRQYIPYNPKKPMVVANSEQTASIFSSALYIFLDPIIALAYRIPHLDFDQLPPLCDYDEARHLKAKAFPHLDAHTSGKKRHVSFAFLWIFRWEFLSMAILLAIVGLSNFVSPLALNRLLSYLEDPSADYFMKPWFWILLLFLGPVTYTVAFQWDIFIATRIMVQASALVMQLVFEHALRIRVNAGSTEKGNTSPETEEIKPNLVGKINNLLTIDRENIGEARNVLFIVILVPIQIIGSVVFLYQVLGWSAFVGIGAMVAFYPLPRYVTKLQSSVQKQALEKTDSRVQTVSETMSVLRMIKMFGWEKQVYERISEKRAEELKAIWWRKILYTTSMISISIVPTVTMLITYATYTIIMKEELSAAKVFSSMAVFDVLRAQLWFTFHTISMIVKSRVSLDRLNDFLHNTELLDSFGWSNPEGPTSELVGFRDAMFTWSNDNRPDGALTPSSRGFTLKIKGELFFKPGLSIVVGPTGSGKTSLLMALLGEMHLIPSPTSWFNLPRAQGVSYAAQESWVLNDTIKNNILFNAPMDIQRYKKVLYQCCLERDLELFDAGDETEVGEKGLTLSGGQKARVTLARAIYADTRVVLLDDIFSALDVHTAKWIAEKCLAGDLIKNRTVILVTHNVALTSNMADFVVSVGLDGRVHSSDSIAGARANDELFTGELEEDPEIIEIATEVTSEIEKGKLIAAEEIAIGRVSWDALTMFFSAHSAGNIFFFFTGLAIIILLTAVASRFQTWYLGYWAGQYGKGTSVPVLKYIGSYSLILLGATVVNSSGYIYFTLGSFNASKAIHKQLFNSVVGSTFRWLDVTPTSRIIARFTADINAVDDSLSEGFWDLTESTVSLLTRLFAIVIFAPPFFAPGAFVGALGIWCGRVYMSSQLSVKRERSNARAPILAHIDAAIGGLVSVRAYGAQDTLIQISLDRIDRFTRASRTFANLNRWVTVRTSFLSALFTASLAYYLVYFQSHQPSNVGFVLTMALGFSSSIMNWVHWWNQFEVQSNSLERVKQYIEIEQEPKARPEGVPPAYWPASGNLSVDNLSAQYSPDGPVVLRDIKFNIKSGERVGIVGRTGSGKSSLTLALLRCIFINGTVYYDGLPTSSINLDALRKNVTIIPQIPELLTGSLRYNLDPFAESDDAVLNNALRAAGLSALQEDMEDGKLTLDSEISAGGKNLSVGQRQIIALARAIVRGSKLLILDEATSAIDYKTDAVIQTSLRTELPGDTTCLIVAHRLQSVMDTDKIMVLDAGRIVEFDSPKALLQNEQGMLRALVDESGDKDALYKMAQLN</sequence>
<dbReference type="InterPro" id="IPR017871">
    <property type="entry name" value="ABC_transporter-like_CS"/>
</dbReference>
<feature type="transmembrane region" description="Helical" evidence="9">
    <location>
        <begin position="17"/>
        <end position="37"/>
    </location>
</feature>
<dbReference type="CDD" id="cd03244">
    <property type="entry name" value="ABCC_MRP_domain2"/>
    <property type="match status" value="1"/>
</dbReference>
<evidence type="ECO:0000259" key="10">
    <source>
        <dbReference type="PROSITE" id="PS50893"/>
    </source>
</evidence>
<feature type="transmembrane region" description="Helical" evidence="9">
    <location>
        <begin position="125"/>
        <end position="147"/>
    </location>
</feature>
<evidence type="ECO:0000313" key="13">
    <source>
        <dbReference type="Proteomes" id="UP000623467"/>
    </source>
</evidence>
<dbReference type="EMBL" id="JACAZH010000001">
    <property type="protein sequence ID" value="KAF7377873.1"/>
    <property type="molecule type" value="Genomic_DNA"/>
</dbReference>
<dbReference type="Pfam" id="PF00664">
    <property type="entry name" value="ABC_membrane"/>
    <property type="match status" value="2"/>
</dbReference>
<feature type="transmembrane region" description="Helical" evidence="9">
    <location>
        <begin position="1059"/>
        <end position="1082"/>
    </location>
</feature>
<dbReference type="InterPro" id="IPR027417">
    <property type="entry name" value="P-loop_NTPase"/>
</dbReference>
<evidence type="ECO:0000256" key="6">
    <source>
        <dbReference type="ARBA" id="ARBA00022840"/>
    </source>
</evidence>